<evidence type="ECO:0000313" key="3">
    <source>
        <dbReference type="Proteomes" id="UP000800038"/>
    </source>
</evidence>
<dbReference type="AlphaFoldDB" id="A0A6A5SWV1"/>
<dbReference type="EMBL" id="ML976017">
    <property type="protein sequence ID" value="KAF1944318.1"/>
    <property type="molecule type" value="Genomic_DNA"/>
</dbReference>
<accession>A0A6A5SWV1</accession>
<name>A0A6A5SWV1_9PLEO</name>
<dbReference type="OrthoDB" id="3690950at2759"/>
<sequence length="278" mass="30826">MDLTPRYTYPAKQYLAPSRLTLRIPESARPSMYTDEPLNGAPATGGVRPSISMPDHTEYTSPIIARRNANGGLLQSQVGPRPPPYPVHDQDFDTSGMGPQHGFNSFYRQATADDFLRPQHPLPAPPVEVYDSDQELPVIETDSYLHEDQLNEPGAYNAIEFNTSNAAALGRCQSVFNAESNHMLLLAPAHQHSETVTSGGLYVSSPLLEPMMSEPAGAVVRVQSMDSDMYQPALGGLHNISGIKRKDSKRDRVKRFCQDMNLFRRRREFGRASRGSIN</sequence>
<proteinExistence type="predicted"/>
<reference evidence="2" key="1">
    <citation type="journal article" date="2020" name="Stud. Mycol.">
        <title>101 Dothideomycetes genomes: a test case for predicting lifestyles and emergence of pathogens.</title>
        <authorList>
            <person name="Haridas S."/>
            <person name="Albert R."/>
            <person name="Binder M."/>
            <person name="Bloem J."/>
            <person name="Labutti K."/>
            <person name="Salamov A."/>
            <person name="Andreopoulos B."/>
            <person name="Baker S."/>
            <person name="Barry K."/>
            <person name="Bills G."/>
            <person name="Bluhm B."/>
            <person name="Cannon C."/>
            <person name="Castanera R."/>
            <person name="Culley D."/>
            <person name="Daum C."/>
            <person name="Ezra D."/>
            <person name="Gonzalez J."/>
            <person name="Henrissat B."/>
            <person name="Kuo A."/>
            <person name="Liang C."/>
            <person name="Lipzen A."/>
            <person name="Lutzoni F."/>
            <person name="Magnuson J."/>
            <person name="Mondo S."/>
            <person name="Nolan M."/>
            <person name="Ohm R."/>
            <person name="Pangilinan J."/>
            <person name="Park H.-J."/>
            <person name="Ramirez L."/>
            <person name="Alfaro M."/>
            <person name="Sun H."/>
            <person name="Tritt A."/>
            <person name="Yoshinaga Y."/>
            <person name="Zwiers L.-H."/>
            <person name="Turgeon B."/>
            <person name="Goodwin S."/>
            <person name="Spatafora J."/>
            <person name="Crous P."/>
            <person name="Grigoriev I."/>
        </authorList>
    </citation>
    <scope>NUCLEOTIDE SEQUENCE</scope>
    <source>
        <strain evidence="2">CBS 161.51</strain>
    </source>
</reference>
<feature type="region of interest" description="Disordered" evidence="1">
    <location>
        <begin position="30"/>
        <end position="56"/>
    </location>
</feature>
<gene>
    <name evidence="2" type="ORF">EJ02DRAFT_420399</name>
</gene>
<organism evidence="2 3">
    <name type="scientific">Clathrospora elynae</name>
    <dbReference type="NCBI Taxonomy" id="706981"/>
    <lineage>
        <taxon>Eukaryota</taxon>
        <taxon>Fungi</taxon>
        <taxon>Dikarya</taxon>
        <taxon>Ascomycota</taxon>
        <taxon>Pezizomycotina</taxon>
        <taxon>Dothideomycetes</taxon>
        <taxon>Pleosporomycetidae</taxon>
        <taxon>Pleosporales</taxon>
        <taxon>Diademaceae</taxon>
        <taxon>Clathrospora</taxon>
    </lineage>
</organism>
<keyword evidence="3" id="KW-1185">Reference proteome</keyword>
<evidence type="ECO:0000256" key="1">
    <source>
        <dbReference type="SAM" id="MobiDB-lite"/>
    </source>
</evidence>
<dbReference type="Proteomes" id="UP000800038">
    <property type="component" value="Unassembled WGS sequence"/>
</dbReference>
<protein>
    <submittedName>
        <fullName evidence="2">Uncharacterized protein</fullName>
    </submittedName>
</protein>
<evidence type="ECO:0000313" key="2">
    <source>
        <dbReference type="EMBL" id="KAF1944318.1"/>
    </source>
</evidence>